<sequence>MDELLTWIVIGFVAWWFYKTGKRTGSRKGYNVGRNRSKRNHHRRR</sequence>
<dbReference type="EMBL" id="CP036348">
    <property type="protein sequence ID" value="QDV68033.1"/>
    <property type="molecule type" value="Genomic_DNA"/>
</dbReference>
<feature type="region of interest" description="Disordered" evidence="1">
    <location>
        <begin position="23"/>
        <end position="45"/>
    </location>
</feature>
<dbReference type="Proteomes" id="UP000315082">
    <property type="component" value="Chromosome"/>
</dbReference>
<keyword evidence="3" id="KW-1185">Reference proteome</keyword>
<organism evidence="2 3">
    <name type="scientific">Rosistilla carotiformis</name>
    <dbReference type="NCBI Taxonomy" id="2528017"/>
    <lineage>
        <taxon>Bacteria</taxon>
        <taxon>Pseudomonadati</taxon>
        <taxon>Planctomycetota</taxon>
        <taxon>Planctomycetia</taxon>
        <taxon>Pirellulales</taxon>
        <taxon>Pirellulaceae</taxon>
        <taxon>Rosistilla</taxon>
    </lineage>
</organism>
<proteinExistence type="predicted"/>
<evidence type="ECO:0000313" key="2">
    <source>
        <dbReference type="EMBL" id="QDV68033.1"/>
    </source>
</evidence>
<accession>A0A518JR67</accession>
<evidence type="ECO:0000256" key="1">
    <source>
        <dbReference type="SAM" id="MobiDB-lite"/>
    </source>
</evidence>
<reference evidence="2 3" key="1">
    <citation type="submission" date="2019-02" db="EMBL/GenBank/DDBJ databases">
        <title>Deep-cultivation of Planctomycetes and their phenomic and genomic characterization uncovers novel biology.</title>
        <authorList>
            <person name="Wiegand S."/>
            <person name="Jogler M."/>
            <person name="Boedeker C."/>
            <person name="Pinto D."/>
            <person name="Vollmers J."/>
            <person name="Rivas-Marin E."/>
            <person name="Kohn T."/>
            <person name="Peeters S.H."/>
            <person name="Heuer A."/>
            <person name="Rast P."/>
            <person name="Oberbeckmann S."/>
            <person name="Bunk B."/>
            <person name="Jeske O."/>
            <person name="Meyerdierks A."/>
            <person name="Storesund J.E."/>
            <person name="Kallscheuer N."/>
            <person name="Luecker S."/>
            <person name="Lage O.M."/>
            <person name="Pohl T."/>
            <person name="Merkel B.J."/>
            <person name="Hornburger P."/>
            <person name="Mueller R.-W."/>
            <person name="Bruemmer F."/>
            <person name="Labrenz M."/>
            <person name="Spormann A.M."/>
            <person name="Op den Camp H."/>
            <person name="Overmann J."/>
            <person name="Amann R."/>
            <person name="Jetten M.S.M."/>
            <person name="Mascher T."/>
            <person name="Medema M.H."/>
            <person name="Devos D.P."/>
            <person name="Kaster A.-K."/>
            <person name="Ovreas L."/>
            <person name="Rohde M."/>
            <person name="Galperin M.Y."/>
            <person name="Jogler C."/>
        </authorList>
    </citation>
    <scope>NUCLEOTIDE SEQUENCE [LARGE SCALE GENOMIC DNA]</scope>
    <source>
        <strain evidence="2 3">Poly24</strain>
    </source>
</reference>
<dbReference type="RefSeq" id="WP_197452418.1">
    <property type="nucleotide sequence ID" value="NZ_CP036348.1"/>
</dbReference>
<feature type="compositionally biased region" description="Basic residues" evidence="1">
    <location>
        <begin position="35"/>
        <end position="45"/>
    </location>
</feature>
<evidence type="ECO:0000313" key="3">
    <source>
        <dbReference type="Proteomes" id="UP000315082"/>
    </source>
</evidence>
<protein>
    <submittedName>
        <fullName evidence="2">Uncharacterized protein</fullName>
    </submittedName>
</protein>
<gene>
    <name evidence="2" type="ORF">Poly24_17390</name>
</gene>
<dbReference type="AlphaFoldDB" id="A0A518JR67"/>
<dbReference type="KEGG" id="rcf:Poly24_17390"/>
<name>A0A518JR67_9BACT</name>